<dbReference type="STRING" id="59843.A3958_15695"/>
<evidence type="ECO:0000313" key="1">
    <source>
        <dbReference type="EMBL" id="KZS47382.1"/>
    </source>
</evidence>
<dbReference type="GeneID" id="97557206"/>
<evidence type="ECO:0000313" key="2">
    <source>
        <dbReference type="Proteomes" id="UP000076796"/>
    </source>
</evidence>
<dbReference type="RefSeq" id="WP_063478833.1">
    <property type="nucleotide sequence ID" value="NZ_CP147845.1"/>
</dbReference>
<reference evidence="1" key="1">
    <citation type="journal article" date="2016" name="Genome Announc.">
        <title>Draft genomes of two strains of Paenibacillus glucanolyticus with capability to degrade lignocellulose.</title>
        <authorList>
            <person name="Mathews S.L."/>
            <person name="Pawlak J."/>
            <person name="Grunden A.M."/>
        </authorList>
    </citation>
    <scope>NUCLEOTIDE SEQUENCE [LARGE SCALE GENOMIC DNA]</scope>
    <source>
        <strain evidence="1">SLM1</strain>
    </source>
</reference>
<comment type="caution">
    <text evidence="1">The sequence shown here is derived from an EMBL/GenBank/DDBJ whole genome shotgun (WGS) entry which is preliminary data.</text>
</comment>
<accession>A0A163KNK4</accession>
<organism evidence="1 2">
    <name type="scientific">Paenibacillus glucanolyticus</name>
    <dbReference type="NCBI Taxonomy" id="59843"/>
    <lineage>
        <taxon>Bacteria</taxon>
        <taxon>Bacillati</taxon>
        <taxon>Bacillota</taxon>
        <taxon>Bacilli</taxon>
        <taxon>Bacillales</taxon>
        <taxon>Paenibacillaceae</taxon>
        <taxon>Paenibacillus</taxon>
    </lineage>
</organism>
<dbReference type="Proteomes" id="UP000076796">
    <property type="component" value="Unassembled WGS sequence"/>
</dbReference>
<name>A0A163KNK4_9BACL</name>
<proteinExistence type="predicted"/>
<dbReference type="AlphaFoldDB" id="A0A163KNK4"/>
<protein>
    <submittedName>
        <fullName evidence="1">Uncharacterized protein</fullName>
    </submittedName>
</protein>
<dbReference type="OrthoDB" id="2632905at2"/>
<sequence>MDVLQSGLYSDFTWSHSHVSAGGTSQVFLLIEWRAGVLRPKTQSKGFNQHIAEEVQLHLQLGERVQLVHMYGCQGEVLNDRNISLSLGSLFEGKSKQLLLELSVGSRSSGVYPIITALWTYVDVLKQKVVLQPSRTIPLQFSNHTALKYRNPDYRVEKVLKLYQNASILEQARGELEQGNLAEGEDLIRRQADEMLVYATRFRDADYLKEAEALYKLSSLYMDTYRQSQSGNANSKRDFRLKN</sequence>
<keyword evidence="2" id="KW-1185">Reference proteome</keyword>
<gene>
    <name evidence="1" type="ORF">AWU65_16320</name>
</gene>
<dbReference type="EMBL" id="LWMH01000001">
    <property type="protein sequence ID" value="KZS47382.1"/>
    <property type="molecule type" value="Genomic_DNA"/>
</dbReference>